<evidence type="ECO:0008006" key="4">
    <source>
        <dbReference type="Google" id="ProtNLM"/>
    </source>
</evidence>
<evidence type="ECO:0000256" key="1">
    <source>
        <dbReference type="SAM" id="Coils"/>
    </source>
</evidence>
<organism evidence="2 3">
    <name type="scientific">Chryseobacterium viscerum</name>
    <dbReference type="NCBI Taxonomy" id="1037377"/>
    <lineage>
        <taxon>Bacteria</taxon>
        <taxon>Pseudomonadati</taxon>
        <taxon>Bacteroidota</taxon>
        <taxon>Flavobacteriia</taxon>
        <taxon>Flavobacteriales</taxon>
        <taxon>Weeksellaceae</taxon>
        <taxon>Chryseobacterium group</taxon>
        <taxon>Chryseobacterium</taxon>
    </lineage>
</organism>
<evidence type="ECO:0000313" key="2">
    <source>
        <dbReference type="EMBL" id="KAB1230260.1"/>
    </source>
</evidence>
<gene>
    <name evidence="2" type="ORF">F8D52_13845</name>
</gene>
<feature type="coiled-coil region" evidence="1">
    <location>
        <begin position="313"/>
        <end position="340"/>
    </location>
</feature>
<proteinExistence type="predicted"/>
<dbReference type="RefSeq" id="WP_152290346.1">
    <property type="nucleotide sequence ID" value="NZ_VTPV01000007.1"/>
</dbReference>
<comment type="caution">
    <text evidence="2">The sequence shown here is derived from an EMBL/GenBank/DDBJ whole genome shotgun (WGS) entry which is preliminary data.</text>
</comment>
<accession>A0A5N4BPE9</accession>
<protein>
    <recommendedName>
        <fullName evidence="4">DUF4421 domain-containing protein</fullName>
    </recommendedName>
</protein>
<sequence>MKTKIVLLFLLGWVGMVCGQVKLLSERTSNEFSYLQKSNTSDDFLKKLKENSNKKELENLIKTHTGLNLIEINQNTISVEKEELKNENIYIRGGNEQDSIFINLKNPKAFVINGKSNRKLFFYSEGGIFLIETNKKVYKNIIMDRLSVAYKNIGYKCKGINAKTIHDSVFAGDMKTLKNAIILNSADNVTNNNAIAFTSGNDTKLSIGANLNNGKRWFFNISAYTANVNSGLFYSDKSWKTDVGGTFTINKIILRESKSFNPDSCRVLYEKRSNYYNDILIKEYEKLYKTDFKKELNHWKGKKAKIESQPSYTIEDREKMKEIEENIKTLEREMKHYEKIVKNPSKYINDSIIAFDKKNVNVLRGGRLHWIKVTFDVYNQNVGFDTAKVKKFVSAENQIKNYLRSNVNISYNFNQQDSHIFRGLKFKWVNVQFFSNIILGNLLDANIGSEMPILKTIDAETFIVDKNERVLGKYSYLSKAFWTLQSGLQASAFITNNFGITVYGYHTFALQNMDYMDYRNRYALQGGLIFRINDEEDVNKATFRVMAGVDNEPYHTRALKNSFMVKVSIGIPFGLFIKSKKEK</sequence>
<dbReference type="Proteomes" id="UP000326384">
    <property type="component" value="Unassembled WGS sequence"/>
</dbReference>
<keyword evidence="1" id="KW-0175">Coiled coil</keyword>
<dbReference type="EMBL" id="VTPV01000007">
    <property type="protein sequence ID" value="KAB1230260.1"/>
    <property type="molecule type" value="Genomic_DNA"/>
</dbReference>
<evidence type="ECO:0000313" key="3">
    <source>
        <dbReference type="Proteomes" id="UP000326384"/>
    </source>
</evidence>
<name>A0A5N4BPE9_9FLAO</name>
<keyword evidence="3" id="KW-1185">Reference proteome</keyword>
<reference evidence="2 3" key="1">
    <citation type="journal article" date="2019" name="Stand. Genomic Sci.">
        <title>Draft Whole-Genome Sequence of a Novel Chryseobacterium viscerum Strain Isolated from Fresh Water at Dripping Springs, New Mexico.</title>
        <authorList>
            <person name="Kyndt J.A."/>
            <person name="Moore T.C."/>
        </authorList>
    </citation>
    <scope>NUCLEOTIDE SEQUENCE [LARGE SCALE GENOMIC DNA]</scope>
    <source>
        <strain evidence="2 3">DPS</strain>
    </source>
</reference>